<dbReference type="PANTHER" id="PTHR23515">
    <property type="entry name" value="HIGH-AFFINITY NITRATE TRANSPORTER 2.3"/>
    <property type="match status" value="1"/>
</dbReference>
<evidence type="ECO:0000256" key="2">
    <source>
        <dbReference type="ARBA" id="ARBA00008432"/>
    </source>
</evidence>
<dbReference type="Proteomes" id="UP000770330">
    <property type="component" value="Unassembled WGS sequence"/>
</dbReference>
<dbReference type="InterPro" id="IPR044772">
    <property type="entry name" value="NO3_transporter"/>
</dbReference>
<keyword evidence="4 7" id="KW-1133">Transmembrane helix</keyword>
<dbReference type="EMBL" id="JABZXO010000001">
    <property type="protein sequence ID" value="MBF1656388.1"/>
    <property type="molecule type" value="Genomic_DNA"/>
</dbReference>
<name>A0A930PR43_9MICC</name>
<dbReference type="AlphaFoldDB" id="A0A930PR43"/>
<evidence type="ECO:0000256" key="1">
    <source>
        <dbReference type="ARBA" id="ARBA00004651"/>
    </source>
</evidence>
<dbReference type="SUPFAM" id="SSF103473">
    <property type="entry name" value="MFS general substrate transporter"/>
    <property type="match status" value="1"/>
</dbReference>
<feature type="transmembrane region" description="Helical" evidence="7">
    <location>
        <begin position="143"/>
        <end position="162"/>
    </location>
</feature>
<dbReference type="Pfam" id="PF07690">
    <property type="entry name" value="MFS_1"/>
    <property type="match status" value="1"/>
</dbReference>
<dbReference type="GO" id="GO:0042128">
    <property type="term" value="P:nitrate assimilation"/>
    <property type="evidence" value="ECO:0007669"/>
    <property type="project" value="UniProtKB-KW"/>
</dbReference>
<feature type="transmembrane region" description="Helical" evidence="7">
    <location>
        <begin position="310"/>
        <end position="330"/>
    </location>
</feature>
<feature type="transmembrane region" description="Helical" evidence="7">
    <location>
        <begin position="285"/>
        <end position="304"/>
    </location>
</feature>
<evidence type="ECO:0000256" key="5">
    <source>
        <dbReference type="ARBA" id="ARBA00023063"/>
    </source>
</evidence>
<dbReference type="PROSITE" id="PS50850">
    <property type="entry name" value="MFS"/>
    <property type="match status" value="1"/>
</dbReference>
<comment type="subcellular location">
    <subcellularLocation>
        <location evidence="1">Cell membrane</location>
        <topology evidence="1">Multi-pass membrane protein</topology>
    </subcellularLocation>
</comment>
<feature type="transmembrane region" description="Helical" evidence="7">
    <location>
        <begin position="375"/>
        <end position="397"/>
    </location>
</feature>
<comment type="caution">
    <text evidence="9">The sequence shown here is derived from an EMBL/GenBank/DDBJ whole genome shotgun (WGS) entry which is preliminary data.</text>
</comment>
<feature type="transmembrane region" description="Helical" evidence="7">
    <location>
        <begin position="342"/>
        <end position="363"/>
    </location>
</feature>
<dbReference type="InterPro" id="IPR036259">
    <property type="entry name" value="MFS_trans_sf"/>
</dbReference>
<comment type="similarity">
    <text evidence="2">Belongs to the major facilitator superfamily. Nitrate/nitrite porter (TC 2.A.1.8) family.</text>
</comment>
<dbReference type="GO" id="GO:0015112">
    <property type="term" value="F:nitrate transmembrane transporter activity"/>
    <property type="evidence" value="ECO:0007669"/>
    <property type="project" value="InterPro"/>
</dbReference>
<keyword evidence="3 7" id="KW-0812">Transmembrane</keyword>
<organism evidence="9 10">
    <name type="scientific">Rothia mucilaginosa</name>
    <dbReference type="NCBI Taxonomy" id="43675"/>
    <lineage>
        <taxon>Bacteria</taxon>
        <taxon>Bacillati</taxon>
        <taxon>Actinomycetota</taxon>
        <taxon>Actinomycetes</taxon>
        <taxon>Micrococcales</taxon>
        <taxon>Micrococcaceae</taxon>
        <taxon>Rothia</taxon>
    </lineage>
</organism>
<evidence type="ECO:0000259" key="8">
    <source>
        <dbReference type="PROSITE" id="PS50850"/>
    </source>
</evidence>
<feature type="transmembrane region" description="Helical" evidence="7">
    <location>
        <begin position="83"/>
        <end position="102"/>
    </location>
</feature>
<feature type="transmembrane region" description="Helical" evidence="7">
    <location>
        <begin position="174"/>
        <end position="193"/>
    </location>
</feature>
<evidence type="ECO:0000313" key="9">
    <source>
        <dbReference type="EMBL" id="MBF1656388.1"/>
    </source>
</evidence>
<evidence type="ECO:0000313" key="10">
    <source>
        <dbReference type="Proteomes" id="UP000770330"/>
    </source>
</evidence>
<evidence type="ECO:0000256" key="4">
    <source>
        <dbReference type="ARBA" id="ARBA00022989"/>
    </source>
</evidence>
<dbReference type="RefSeq" id="WP_303943603.1">
    <property type="nucleotide sequence ID" value="NZ_JABZXO010000001.1"/>
</dbReference>
<dbReference type="Gene3D" id="1.20.1250.20">
    <property type="entry name" value="MFS general substrate transporter like domains"/>
    <property type="match status" value="2"/>
</dbReference>
<feature type="transmembrane region" description="Helical" evidence="7">
    <location>
        <begin position="108"/>
        <end position="131"/>
    </location>
</feature>
<reference evidence="9" key="1">
    <citation type="submission" date="2020-04" db="EMBL/GenBank/DDBJ databases">
        <title>Deep metagenomics examines the oral microbiome during advanced dental caries in children, revealing novel taxa and co-occurrences with host molecules.</title>
        <authorList>
            <person name="Baker J.L."/>
            <person name="Morton J.T."/>
            <person name="Dinis M."/>
            <person name="Alvarez R."/>
            <person name="Tran N.C."/>
            <person name="Knight R."/>
            <person name="Edlund A."/>
        </authorList>
    </citation>
    <scope>NUCLEOTIDE SEQUENCE</scope>
    <source>
        <strain evidence="9">JCVI_39_bin.18</strain>
    </source>
</reference>
<dbReference type="InterPro" id="IPR011701">
    <property type="entry name" value="MFS"/>
</dbReference>
<dbReference type="GO" id="GO:0005886">
    <property type="term" value="C:plasma membrane"/>
    <property type="evidence" value="ECO:0007669"/>
    <property type="project" value="UniProtKB-SubCell"/>
</dbReference>
<dbReference type="InterPro" id="IPR020846">
    <property type="entry name" value="MFS_dom"/>
</dbReference>
<protein>
    <submittedName>
        <fullName evidence="9">NarK/NasA family nitrate transporter</fullName>
    </submittedName>
</protein>
<accession>A0A930PR43</accession>
<gene>
    <name evidence="9" type="ORF">HXO61_00400</name>
</gene>
<evidence type="ECO:0000256" key="3">
    <source>
        <dbReference type="ARBA" id="ARBA00022692"/>
    </source>
</evidence>
<evidence type="ECO:0000256" key="6">
    <source>
        <dbReference type="ARBA" id="ARBA00023136"/>
    </source>
</evidence>
<evidence type="ECO:0000256" key="7">
    <source>
        <dbReference type="SAM" id="Phobius"/>
    </source>
</evidence>
<feature type="transmembrane region" description="Helical" evidence="7">
    <location>
        <begin position="260"/>
        <end position="278"/>
    </location>
</feature>
<keyword evidence="5" id="KW-0534">Nitrate assimilation</keyword>
<feature type="transmembrane region" description="Helical" evidence="7">
    <location>
        <begin position="220"/>
        <end position="240"/>
    </location>
</feature>
<keyword evidence="6 7" id="KW-0472">Membrane</keyword>
<feature type="transmembrane region" description="Helical" evidence="7">
    <location>
        <begin position="19"/>
        <end position="40"/>
    </location>
</feature>
<feature type="domain" description="Major facilitator superfamily (MFS) profile" evidence="8">
    <location>
        <begin position="18"/>
        <end position="401"/>
    </location>
</feature>
<sequence length="407" mass="42487">MSTPVAPSYDLKNGQLRNVLLATFISTIGFWAWTIVGPLAKLYAKQMHLDAGMTSVLVAMPIFIGAIGRIPAGGLTDRYGGRIMFTAVLAISAPLVLLVGVAGQLNSLPMLLVVAFFLGIGGTVFAVGIPFSSAWYDASKKGFATGVFGAGMVGTAISAFATPRLVQGIGYFQTHVLIAVICAVTAAISFFFLKDSPATIGREVTPLMPKIVQAFKVKTTWQLCFLYAVVFGAFVAFSNYLPTYLSNIYNFNANDAGMRAAGFAVACVIARPFGGVLADKFGPKIITLISLGGVVILAVITAFQPDAEHVYGAVFILMGALLGLGHGSVFGWVGRVADPKNVGAVAGVIGAAGALGGFFPPLVMGATYNQAENNYFIGLMLLAVTAALAFLSVFLVPHGGKPDHAKK</sequence>
<feature type="transmembrane region" description="Helical" evidence="7">
    <location>
        <begin position="52"/>
        <end position="71"/>
    </location>
</feature>
<proteinExistence type="inferred from homology"/>